<accession>A0A1G8JBY6</accession>
<proteinExistence type="predicted"/>
<dbReference type="RefSeq" id="WP_036810551.1">
    <property type="nucleotide sequence ID" value="NZ_CP051177.1"/>
</dbReference>
<evidence type="ECO:0000313" key="1">
    <source>
        <dbReference type="EMBL" id="QKX49392.1"/>
    </source>
</evidence>
<reference evidence="2" key="2">
    <citation type="submission" date="2020-06" db="EMBL/GenBank/DDBJ databases">
        <title>Isolation of Planomicrobium glaciei.</title>
        <authorList>
            <person name="Malisova L."/>
            <person name="Safrankova R."/>
            <person name="Jakubu V."/>
            <person name="Spanelova P."/>
        </authorList>
    </citation>
    <scope>NUCLEOTIDE SEQUENCE [LARGE SCALE GENOMIC DNA]</scope>
    <source>
        <strain evidence="2">NRL-ATB46093</strain>
    </source>
</reference>
<name>A0A1G8JBY6_9BACL</name>
<keyword evidence="2" id="KW-1185">Reference proteome</keyword>
<dbReference type="Proteomes" id="UP000509222">
    <property type="component" value="Chromosome"/>
</dbReference>
<organism evidence="1 2">
    <name type="scientific">Planococcus glaciei</name>
    <dbReference type="NCBI Taxonomy" id="459472"/>
    <lineage>
        <taxon>Bacteria</taxon>
        <taxon>Bacillati</taxon>
        <taxon>Bacillota</taxon>
        <taxon>Bacilli</taxon>
        <taxon>Bacillales</taxon>
        <taxon>Caryophanaceae</taxon>
        <taxon>Planococcus</taxon>
    </lineage>
</organism>
<protein>
    <submittedName>
        <fullName evidence="1">Uncharacterized protein</fullName>
    </submittedName>
</protein>
<sequence length="117" mass="13696">MNKAIKDQIALETAKSIYEAYPNLWERFGERGFQHTEKDNHHHLDHLETAYELEDMQVFLDYSRWLETVLNSRNVETALIIDNFERLIDILPGKTGKQEECFMLACLNEANALLTKP</sequence>
<gene>
    <name evidence="1" type="ORF">HF394_01700</name>
</gene>
<reference evidence="1 2" key="1">
    <citation type="submission" date="2020-04" db="EMBL/GenBank/DDBJ databases">
        <authorList>
            <person name="Pajer P."/>
            <person name="Broz P."/>
        </authorList>
    </citation>
    <scope>NUCLEOTIDE SEQUENCE [LARGE SCALE GENOMIC DNA]</scope>
    <source>
        <strain evidence="2">NRL-ATB46093</strain>
    </source>
</reference>
<dbReference type="AlphaFoldDB" id="A0A1G8JBY6"/>
<evidence type="ECO:0000313" key="2">
    <source>
        <dbReference type="Proteomes" id="UP000509222"/>
    </source>
</evidence>
<dbReference type="EMBL" id="CP051177">
    <property type="protein sequence ID" value="QKX49392.1"/>
    <property type="molecule type" value="Genomic_DNA"/>
</dbReference>
<dbReference type="eggNOG" id="ENOG5032V4R">
    <property type="taxonomic scope" value="Bacteria"/>
</dbReference>
<dbReference type="STRING" id="459472.SAMN04487975_11448"/>
<dbReference type="OrthoDB" id="2376384at2"/>